<gene>
    <name evidence="1" type="ORF">JRQ81_019877</name>
</gene>
<reference evidence="1" key="1">
    <citation type="journal article" date="2023" name="DNA Res.">
        <title>Chromosome-level genome assembly of Phrynocephalus forsythii using third-generation DNA sequencing and Hi-C analysis.</title>
        <authorList>
            <person name="Qi Y."/>
            <person name="Zhao W."/>
            <person name="Zhao Y."/>
            <person name="Niu C."/>
            <person name="Cao S."/>
            <person name="Zhang Y."/>
        </authorList>
    </citation>
    <scope>NUCLEOTIDE SEQUENCE</scope>
    <source>
        <tissue evidence="1">Muscle</tissue>
    </source>
</reference>
<dbReference type="PANTHER" id="PTHR15992">
    <property type="entry name" value="HOLLIDAY JUNCTION RECOGNITION PROTEIN"/>
    <property type="match status" value="1"/>
</dbReference>
<dbReference type="AlphaFoldDB" id="A0A9Q0XMQ5"/>
<evidence type="ECO:0000313" key="1">
    <source>
        <dbReference type="EMBL" id="KAJ7320366.1"/>
    </source>
</evidence>
<proteinExistence type="predicted"/>
<comment type="caution">
    <text evidence="1">The sequence shown here is derived from an EMBL/GenBank/DDBJ whole genome shotgun (WGS) entry which is preliminary data.</text>
</comment>
<keyword evidence="2" id="KW-1185">Reference proteome</keyword>
<evidence type="ECO:0000313" key="2">
    <source>
        <dbReference type="Proteomes" id="UP001142489"/>
    </source>
</evidence>
<dbReference type="OrthoDB" id="9948556at2759"/>
<organism evidence="1 2">
    <name type="scientific">Phrynocephalus forsythii</name>
    <dbReference type="NCBI Taxonomy" id="171643"/>
    <lineage>
        <taxon>Eukaryota</taxon>
        <taxon>Metazoa</taxon>
        <taxon>Chordata</taxon>
        <taxon>Craniata</taxon>
        <taxon>Vertebrata</taxon>
        <taxon>Euteleostomi</taxon>
        <taxon>Lepidosauria</taxon>
        <taxon>Squamata</taxon>
        <taxon>Bifurcata</taxon>
        <taxon>Unidentata</taxon>
        <taxon>Episquamata</taxon>
        <taxon>Toxicofera</taxon>
        <taxon>Iguania</taxon>
        <taxon>Acrodonta</taxon>
        <taxon>Agamidae</taxon>
        <taxon>Agaminae</taxon>
        <taxon>Phrynocephalus</taxon>
    </lineage>
</organism>
<dbReference type="PANTHER" id="PTHR15992:SF5">
    <property type="entry name" value="HOLLIDAY JUNCTION RECOGNITION PROTEIN"/>
    <property type="match status" value="1"/>
</dbReference>
<protein>
    <submittedName>
        <fullName evidence="1">Uncharacterized protein</fullName>
    </submittedName>
</protein>
<dbReference type="GO" id="GO:0034080">
    <property type="term" value="P:CENP-A containing chromatin assembly"/>
    <property type="evidence" value="ECO:0007669"/>
    <property type="project" value="TreeGrafter"/>
</dbReference>
<dbReference type="Proteomes" id="UP001142489">
    <property type="component" value="Unassembled WGS sequence"/>
</dbReference>
<sequence length="508" mass="57324">MVKSLSRLLHKASSSSLIKRYKYGYWHAKKTKLNTTTERIRKYRLLKLKSSLTTTEEDQKRHKLAMAADGSNSTFDYGKHHCSINDVTRTEPSISCAADNMEIDSSGIVEDISYTENIRQGSIDTTIIPSEVSTGETFLVKTPTCIGLPSDHVKKGHTSEKCYPIDCTVVSEKTFNLTTEANPEEISTMTFKTTSSLSLSLNSSTNSCLQKNKSSLVKMSNRLLGNHELKMHSAPVSLQRRHSLSSIPISRRPANGHQRCEDAFEKMYKELCSPKLQKTFQFSDICKSPRKSAELHTSGFSASSNFHETPNDAFENITQKLCFGGFPKRPIFLRVENLKKKYEGVCMSETVNALVNSPLRTVPAVARNKRTANFCKEDFQPLPIKRLKNIHENSSYRLCQKMPCWKNLNIQKADTTFTLYAPNINNWLSDVDSGFSASTNHNFLFSPRTDITESRIAGVNENCLHSCMSLRKSPNYKIEVSRNLSYNGGRTRRKNDVVEALVCKGYKE</sequence>
<dbReference type="GO" id="GO:0042393">
    <property type="term" value="F:histone binding"/>
    <property type="evidence" value="ECO:0007669"/>
    <property type="project" value="TreeGrafter"/>
</dbReference>
<name>A0A9Q0XMQ5_9SAUR</name>
<dbReference type="GO" id="GO:0000775">
    <property type="term" value="C:chromosome, centromeric region"/>
    <property type="evidence" value="ECO:0007669"/>
    <property type="project" value="TreeGrafter"/>
</dbReference>
<accession>A0A9Q0XMQ5</accession>
<dbReference type="EMBL" id="JAPFRF010000010">
    <property type="protein sequence ID" value="KAJ7320366.1"/>
    <property type="molecule type" value="Genomic_DNA"/>
</dbReference>